<name>A0A6G1PIB5_CHAAH</name>
<feature type="transmembrane region" description="Helical" evidence="1">
    <location>
        <begin position="26"/>
        <end position="49"/>
    </location>
</feature>
<keyword evidence="3" id="KW-1185">Reference proteome</keyword>
<dbReference type="Proteomes" id="UP000503349">
    <property type="component" value="Chromosome 5"/>
</dbReference>
<reference evidence="2 3" key="1">
    <citation type="submission" date="2019-02" db="EMBL/GenBank/DDBJ databases">
        <title>Opniocepnalus argus genome.</title>
        <authorList>
            <person name="Zhou C."/>
            <person name="Xiao S."/>
        </authorList>
    </citation>
    <scope>NUCLEOTIDE SEQUENCE [LARGE SCALE GENOMIC DNA]</scope>
    <source>
        <strain evidence="2">OARG1902GOOAL</strain>
        <tissue evidence="2">Muscle</tissue>
    </source>
</reference>
<evidence type="ECO:0000313" key="2">
    <source>
        <dbReference type="EMBL" id="KAF3689977.1"/>
    </source>
</evidence>
<dbReference type="EMBL" id="CM015716">
    <property type="protein sequence ID" value="KAF3689977.1"/>
    <property type="molecule type" value="Genomic_DNA"/>
</dbReference>
<keyword evidence="1" id="KW-1133">Transmembrane helix</keyword>
<sequence length="50" mass="5604">MFVCRAEILLSVCFVHLDMNMRVFTVSVYVAVNGVGFYFVSGLLSSVLLR</sequence>
<evidence type="ECO:0000256" key="1">
    <source>
        <dbReference type="SAM" id="Phobius"/>
    </source>
</evidence>
<dbReference type="AlphaFoldDB" id="A0A6G1PIB5"/>
<keyword evidence="1" id="KW-0812">Transmembrane</keyword>
<evidence type="ECO:0000313" key="3">
    <source>
        <dbReference type="Proteomes" id="UP000503349"/>
    </source>
</evidence>
<reference evidence="3" key="2">
    <citation type="submission" date="2019-02" db="EMBL/GenBank/DDBJ databases">
        <title>Opniocepnalus argus Var Kimnra genome.</title>
        <authorList>
            <person name="Zhou C."/>
            <person name="Xiao S."/>
        </authorList>
    </citation>
    <scope>NUCLEOTIDE SEQUENCE [LARGE SCALE GENOMIC DNA]</scope>
</reference>
<protein>
    <submittedName>
        <fullName evidence="2">Uncharacterized protein</fullName>
    </submittedName>
</protein>
<gene>
    <name evidence="2" type="ORF">EXN66_Car005649</name>
</gene>
<proteinExistence type="predicted"/>
<keyword evidence="1" id="KW-0472">Membrane</keyword>
<organism evidence="2 3">
    <name type="scientific">Channa argus</name>
    <name type="common">Northern snakehead</name>
    <name type="synonym">Ophicephalus argus</name>
    <dbReference type="NCBI Taxonomy" id="215402"/>
    <lineage>
        <taxon>Eukaryota</taxon>
        <taxon>Metazoa</taxon>
        <taxon>Chordata</taxon>
        <taxon>Craniata</taxon>
        <taxon>Vertebrata</taxon>
        <taxon>Euteleostomi</taxon>
        <taxon>Actinopterygii</taxon>
        <taxon>Neopterygii</taxon>
        <taxon>Teleostei</taxon>
        <taxon>Neoteleostei</taxon>
        <taxon>Acanthomorphata</taxon>
        <taxon>Anabantaria</taxon>
        <taxon>Anabantiformes</taxon>
        <taxon>Channoidei</taxon>
        <taxon>Channidae</taxon>
        <taxon>Channa</taxon>
    </lineage>
</organism>
<accession>A0A6G1PIB5</accession>